<evidence type="ECO:0000313" key="2">
    <source>
        <dbReference type="EMBL" id="QBD82401.1"/>
    </source>
</evidence>
<dbReference type="OrthoDB" id="157586at2"/>
<evidence type="ECO:0000259" key="1">
    <source>
        <dbReference type="Pfam" id="PF00578"/>
    </source>
</evidence>
<proteinExistence type="predicted"/>
<reference evidence="2 3" key="1">
    <citation type="submission" date="2019-01" db="EMBL/GenBank/DDBJ databases">
        <title>Ktedonosporobacter rubrisoli SCAWS-G2.</title>
        <authorList>
            <person name="Huang Y."/>
            <person name="Yan B."/>
        </authorList>
    </citation>
    <scope>NUCLEOTIDE SEQUENCE [LARGE SCALE GENOMIC DNA]</scope>
    <source>
        <strain evidence="2 3">SCAWS-G2</strain>
    </source>
</reference>
<dbReference type="Proteomes" id="UP000290365">
    <property type="component" value="Chromosome"/>
</dbReference>
<name>A0A4V0Z091_KTERU</name>
<dbReference type="GO" id="GO:0016491">
    <property type="term" value="F:oxidoreductase activity"/>
    <property type="evidence" value="ECO:0007669"/>
    <property type="project" value="InterPro"/>
</dbReference>
<dbReference type="SUPFAM" id="SSF52833">
    <property type="entry name" value="Thioredoxin-like"/>
    <property type="match status" value="1"/>
</dbReference>
<protein>
    <submittedName>
        <fullName evidence="2">Redoxin domain-containing protein</fullName>
    </submittedName>
</protein>
<gene>
    <name evidence="2" type="ORF">EPA93_43085</name>
</gene>
<sequence>MKAIRTSTPAVSGGYMFNPLQSAYPRLEKDQTIPAFSLPGADGMPHSPWDYKQREHLVLLFTRSATNSEERGFLRAFAHDFKAFREEECAILAITADPVITNLQAQETLQLPFPLLADPQGEVIARYTYWESETHALAPCIILASRYGALYAQWVAESEAKLPPITELLASLQYLNRLCTP</sequence>
<accession>A0A4V0Z091</accession>
<dbReference type="InterPro" id="IPR000866">
    <property type="entry name" value="AhpC/TSA"/>
</dbReference>
<dbReference type="EMBL" id="CP035758">
    <property type="protein sequence ID" value="QBD82401.1"/>
    <property type="molecule type" value="Genomic_DNA"/>
</dbReference>
<organism evidence="2 3">
    <name type="scientific">Ktedonosporobacter rubrisoli</name>
    <dbReference type="NCBI Taxonomy" id="2509675"/>
    <lineage>
        <taxon>Bacteria</taxon>
        <taxon>Bacillati</taxon>
        <taxon>Chloroflexota</taxon>
        <taxon>Ktedonobacteria</taxon>
        <taxon>Ktedonobacterales</taxon>
        <taxon>Ktedonosporobacteraceae</taxon>
        <taxon>Ktedonosporobacter</taxon>
    </lineage>
</organism>
<dbReference type="Gene3D" id="3.40.30.10">
    <property type="entry name" value="Glutaredoxin"/>
    <property type="match status" value="1"/>
</dbReference>
<feature type="domain" description="Alkyl hydroperoxide reductase subunit C/ Thiol specific antioxidant" evidence="1">
    <location>
        <begin position="31"/>
        <end position="142"/>
    </location>
</feature>
<dbReference type="AlphaFoldDB" id="A0A4V0Z091"/>
<keyword evidence="3" id="KW-1185">Reference proteome</keyword>
<dbReference type="GO" id="GO:0016209">
    <property type="term" value="F:antioxidant activity"/>
    <property type="evidence" value="ECO:0007669"/>
    <property type="project" value="InterPro"/>
</dbReference>
<dbReference type="KEGG" id="kbs:EPA93_43085"/>
<evidence type="ECO:0000313" key="3">
    <source>
        <dbReference type="Proteomes" id="UP000290365"/>
    </source>
</evidence>
<dbReference type="InterPro" id="IPR036249">
    <property type="entry name" value="Thioredoxin-like_sf"/>
</dbReference>
<dbReference type="Pfam" id="PF00578">
    <property type="entry name" value="AhpC-TSA"/>
    <property type="match status" value="1"/>
</dbReference>